<dbReference type="GO" id="GO:0005524">
    <property type="term" value="F:ATP binding"/>
    <property type="evidence" value="ECO:0007669"/>
    <property type="project" value="UniProtKB-KW"/>
</dbReference>
<gene>
    <name evidence="6" type="ORF">J416_14061</name>
</gene>
<keyword evidence="7" id="KW-1185">Reference proteome</keyword>
<dbReference type="eggNOG" id="COG1131">
    <property type="taxonomic scope" value="Bacteria"/>
</dbReference>
<evidence type="ECO:0000256" key="2">
    <source>
        <dbReference type="ARBA" id="ARBA00022448"/>
    </source>
</evidence>
<keyword evidence="2" id="KW-0813">Transport</keyword>
<dbReference type="Gene3D" id="3.40.50.300">
    <property type="entry name" value="P-loop containing nucleotide triphosphate hydrolases"/>
    <property type="match status" value="1"/>
</dbReference>
<sequence length="260" mass="29280">MIMNERPAIVELSHVHKQFHKKTVIKDVSFQISYGQIYGLLGPNGAGKTTTIQMLTGLMKPDRGAIYVNGSDVIHHSLRIRSHMGIVPDADELLDDLTCLEFLQFIGSIRNIPKNTLNDRIKEWLTIFHLWEHRKFLLGSYSHGMRKKVQFIASVLHQPKLLIIDEPTNGLDPDMMILLRDLLLHLKAKGVSVLVSTHHLSFAENVCDQVCLIKDGTVCKDGFISDILRDTHTSSLESAYANLSNSSSEGDKINDLLTNW</sequence>
<evidence type="ECO:0000256" key="4">
    <source>
        <dbReference type="ARBA" id="ARBA00022840"/>
    </source>
</evidence>
<evidence type="ECO:0000256" key="3">
    <source>
        <dbReference type="ARBA" id="ARBA00022741"/>
    </source>
</evidence>
<keyword evidence="3" id="KW-0547">Nucleotide-binding</keyword>
<proteinExistence type="inferred from homology"/>
<dbReference type="Pfam" id="PF00005">
    <property type="entry name" value="ABC_tran"/>
    <property type="match status" value="1"/>
</dbReference>
<dbReference type="EMBL" id="APML01000072">
    <property type="protein sequence ID" value="ENH95843.1"/>
    <property type="molecule type" value="Genomic_DNA"/>
</dbReference>
<organism evidence="6 7">
    <name type="scientific">Gracilibacillus halophilus YIM-C55.5</name>
    <dbReference type="NCBI Taxonomy" id="1308866"/>
    <lineage>
        <taxon>Bacteria</taxon>
        <taxon>Bacillati</taxon>
        <taxon>Bacillota</taxon>
        <taxon>Bacilli</taxon>
        <taxon>Bacillales</taxon>
        <taxon>Bacillaceae</taxon>
        <taxon>Gracilibacillus</taxon>
    </lineage>
</organism>
<accession>N4W6J4</accession>
<dbReference type="PATRIC" id="fig|1308866.3.peg.2836"/>
<dbReference type="Proteomes" id="UP000012283">
    <property type="component" value="Unassembled WGS sequence"/>
</dbReference>
<evidence type="ECO:0000313" key="7">
    <source>
        <dbReference type="Proteomes" id="UP000012283"/>
    </source>
</evidence>
<evidence type="ECO:0000256" key="1">
    <source>
        <dbReference type="ARBA" id="ARBA00005417"/>
    </source>
</evidence>
<dbReference type="PROSITE" id="PS00211">
    <property type="entry name" value="ABC_TRANSPORTER_1"/>
    <property type="match status" value="1"/>
</dbReference>
<dbReference type="InterPro" id="IPR027417">
    <property type="entry name" value="P-loop_NTPase"/>
</dbReference>
<dbReference type="InterPro" id="IPR050763">
    <property type="entry name" value="ABC_transporter_ATP-binding"/>
</dbReference>
<dbReference type="SMART" id="SM00382">
    <property type="entry name" value="AAA"/>
    <property type="match status" value="1"/>
</dbReference>
<dbReference type="PANTHER" id="PTHR42711:SF5">
    <property type="entry name" value="ABC TRANSPORTER ATP-BINDING PROTEIN NATA"/>
    <property type="match status" value="1"/>
</dbReference>
<dbReference type="InterPro" id="IPR017871">
    <property type="entry name" value="ABC_transporter-like_CS"/>
</dbReference>
<protein>
    <submittedName>
        <fullName evidence="6">ABC transporter ATP-binding protein</fullName>
    </submittedName>
</protein>
<reference evidence="6 7" key="1">
    <citation type="submission" date="2013-03" db="EMBL/GenBank/DDBJ databases">
        <title>Draft genome sequence of Gracibacillus halophilus YIM-C55.5, a moderately halophilic and thermophilic organism from the Xiaochaidamu salt lake.</title>
        <authorList>
            <person name="Sugumar T."/>
            <person name="Polireddy D.R."/>
            <person name="Antony A."/>
            <person name="Madhava Y.R."/>
            <person name="Sivakumar N."/>
        </authorList>
    </citation>
    <scope>NUCLEOTIDE SEQUENCE [LARGE SCALE GENOMIC DNA]</scope>
    <source>
        <strain evidence="6 7">YIM-C55.5</strain>
    </source>
</reference>
<dbReference type="SUPFAM" id="SSF52540">
    <property type="entry name" value="P-loop containing nucleoside triphosphate hydrolases"/>
    <property type="match status" value="1"/>
</dbReference>
<dbReference type="CDD" id="cd03230">
    <property type="entry name" value="ABC_DR_subfamily_A"/>
    <property type="match status" value="1"/>
</dbReference>
<dbReference type="PROSITE" id="PS50893">
    <property type="entry name" value="ABC_TRANSPORTER_2"/>
    <property type="match status" value="1"/>
</dbReference>
<feature type="domain" description="ABC transporter" evidence="5">
    <location>
        <begin position="10"/>
        <end position="240"/>
    </location>
</feature>
<comment type="similarity">
    <text evidence="1">Belongs to the ABC transporter superfamily.</text>
</comment>
<comment type="caution">
    <text evidence="6">The sequence shown here is derived from an EMBL/GenBank/DDBJ whole genome shotgun (WGS) entry which is preliminary data.</text>
</comment>
<dbReference type="InterPro" id="IPR003593">
    <property type="entry name" value="AAA+_ATPase"/>
</dbReference>
<dbReference type="STRING" id="1308866.J416_14061"/>
<dbReference type="InterPro" id="IPR003439">
    <property type="entry name" value="ABC_transporter-like_ATP-bd"/>
</dbReference>
<dbReference type="OrthoDB" id="9804819at2"/>
<dbReference type="AlphaFoldDB" id="N4W6J4"/>
<keyword evidence="4 6" id="KW-0067">ATP-binding</keyword>
<dbReference type="GO" id="GO:0016887">
    <property type="term" value="F:ATP hydrolysis activity"/>
    <property type="evidence" value="ECO:0007669"/>
    <property type="project" value="InterPro"/>
</dbReference>
<name>N4W6J4_9BACI</name>
<evidence type="ECO:0000313" key="6">
    <source>
        <dbReference type="EMBL" id="ENH95843.1"/>
    </source>
</evidence>
<dbReference type="PANTHER" id="PTHR42711">
    <property type="entry name" value="ABC TRANSPORTER ATP-BINDING PROTEIN"/>
    <property type="match status" value="1"/>
</dbReference>
<evidence type="ECO:0000259" key="5">
    <source>
        <dbReference type="PROSITE" id="PS50893"/>
    </source>
</evidence>